<evidence type="ECO:0000256" key="12">
    <source>
        <dbReference type="SAM" id="Phobius"/>
    </source>
</evidence>
<keyword evidence="14" id="KW-1185">Reference proteome</keyword>
<dbReference type="GO" id="GO:0046872">
    <property type="term" value="F:metal ion binding"/>
    <property type="evidence" value="ECO:0007669"/>
    <property type="project" value="UniProtKB-KW"/>
</dbReference>
<evidence type="ECO:0000256" key="4">
    <source>
        <dbReference type="ARBA" id="ARBA00022679"/>
    </source>
</evidence>
<name>A0AAN8VHP2_9MAGN</name>
<evidence type="ECO:0000256" key="11">
    <source>
        <dbReference type="SAM" id="MobiDB-lite"/>
    </source>
</evidence>
<comment type="similarity">
    <text evidence="10">Belongs to the RING-type zinc finger family. ATL subfamily.</text>
</comment>
<dbReference type="GO" id="GO:0061630">
    <property type="term" value="F:ubiquitin protein ligase activity"/>
    <property type="evidence" value="ECO:0007669"/>
    <property type="project" value="UniProtKB-EC"/>
</dbReference>
<feature type="compositionally biased region" description="Polar residues" evidence="11">
    <location>
        <begin position="14"/>
        <end position="24"/>
    </location>
</feature>
<dbReference type="PANTHER" id="PTHR46905:SF21">
    <property type="entry name" value="RING-TYPE E3 UBIQUITIN TRANSFERASE"/>
    <property type="match status" value="1"/>
</dbReference>
<dbReference type="AlphaFoldDB" id="A0AAN8VHP2"/>
<evidence type="ECO:0000313" key="14">
    <source>
        <dbReference type="Proteomes" id="UP001370490"/>
    </source>
</evidence>
<comment type="subcellular location">
    <subcellularLocation>
        <location evidence="2">Membrane</location>
        <topology evidence="2">Single-pass membrane protein</topology>
    </subcellularLocation>
</comment>
<evidence type="ECO:0000256" key="7">
    <source>
        <dbReference type="ARBA" id="ARBA00022833"/>
    </source>
</evidence>
<dbReference type="Proteomes" id="UP001370490">
    <property type="component" value="Unassembled WGS sequence"/>
</dbReference>
<feature type="region of interest" description="Disordered" evidence="11">
    <location>
        <begin position="1"/>
        <end position="28"/>
    </location>
</feature>
<gene>
    <name evidence="13" type="ORF">RJ641_005777</name>
</gene>
<evidence type="ECO:0000256" key="8">
    <source>
        <dbReference type="ARBA" id="ARBA00022989"/>
    </source>
</evidence>
<accession>A0AAN8VHP2</accession>
<keyword evidence="8 12" id="KW-1133">Transmembrane helix</keyword>
<evidence type="ECO:0000256" key="6">
    <source>
        <dbReference type="ARBA" id="ARBA00022723"/>
    </source>
</evidence>
<dbReference type="GO" id="GO:0016567">
    <property type="term" value="P:protein ubiquitination"/>
    <property type="evidence" value="ECO:0007669"/>
    <property type="project" value="InterPro"/>
</dbReference>
<feature type="region of interest" description="Disordered" evidence="11">
    <location>
        <begin position="139"/>
        <end position="161"/>
    </location>
</feature>
<dbReference type="InterPro" id="IPR044602">
    <property type="entry name" value="ATL10/ATL72-79-like"/>
</dbReference>
<keyword evidence="7" id="KW-0862">Zinc</keyword>
<dbReference type="GO" id="GO:0016020">
    <property type="term" value="C:membrane"/>
    <property type="evidence" value="ECO:0007669"/>
    <property type="project" value="UniProtKB-SubCell"/>
</dbReference>
<proteinExistence type="inferred from homology"/>
<evidence type="ECO:0000256" key="3">
    <source>
        <dbReference type="ARBA" id="ARBA00012483"/>
    </source>
</evidence>
<evidence type="ECO:0000256" key="9">
    <source>
        <dbReference type="ARBA" id="ARBA00023136"/>
    </source>
</evidence>
<keyword evidence="4" id="KW-0808">Transferase</keyword>
<keyword evidence="9 12" id="KW-0472">Membrane</keyword>
<keyword evidence="5 12" id="KW-0812">Transmembrane</keyword>
<dbReference type="EMBL" id="JBAMMX010000013">
    <property type="protein sequence ID" value="KAK6929572.1"/>
    <property type="molecule type" value="Genomic_DNA"/>
</dbReference>
<evidence type="ECO:0000313" key="13">
    <source>
        <dbReference type="EMBL" id="KAK6929572.1"/>
    </source>
</evidence>
<comment type="caution">
    <text evidence="13">The sequence shown here is derived from an EMBL/GenBank/DDBJ whole genome shotgun (WGS) entry which is preliminary data.</text>
</comment>
<dbReference type="EC" id="2.3.2.27" evidence="3"/>
<dbReference type="PANTHER" id="PTHR46905">
    <property type="entry name" value="RING-H2 FINGER PROTEIN ATL78"/>
    <property type="match status" value="1"/>
</dbReference>
<feature type="non-terminal residue" evidence="13">
    <location>
        <position position="161"/>
    </location>
</feature>
<feature type="transmembrane region" description="Helical" evidence="12">
    <location>
        <begin position="40"/>
        <end position="61"/>
    </location>
</feature>
<evidence type="ECO:0000256" key="2">
    <source>
        <dbReference type="ARBA" id="ARBA00004167"/>
    </source>
</evidence>
<sequence length="161" mass="16888">MTDNHRPHRLLLDTESSTSSNNGSRARGPYASEASFDTNMVIILAALLCALICALGLNSIVRCALRCSRRFAFETPDETAARLATTGLKKSALKQIPVAIYGAAGIGMPAATDCPICLGEHSLLERPLVSDAIDVEEASTQHHGNESGGGHGQADLSASLD</sequence>
<evidence type="ECO:0000256" key="1">
    <source>
        <dbReference type="ARBA" id="ARBA00000900"/>
    </source>
</evidence>
<organism evidence="13 14">
    <name type="scientific">Dillenia turbinata</name>
    <dbReference type="NCBI Taxonomy" id="194707"/>
    <lineage>
        <taxon>Eukaryota</taxon>
        <taxon>Viridiplantae</taxon>
        <taxon>Streptophyta</taxon>
        <taxon>Embryophyta</taxon>
        <taxon>Tracheophyta</taxon>
        <taxon>Spermatophyta</taxon>
        <taxon>Magnoliopsida</taxon>
        <taxon>eudicotyledons</taxon>
        <taxon>Gunneridae</taxon>
        <taxon>Pentapetalae</taxon>
        <taxon>Dilleniales</taxon>
        <taxon>Dilleniaceae</taxon>
        <taxon>Dillenia</taxon>
    </lineage>
</organism>
<comment type="catalytic activity">
    <reaction evidence="1">
        <text>S-ubiquitinyl-[E2 ubiquitin-conjugating enzyme]-L-cysteine + [acceptor protein]-L-lysine = [E2 ubiquitin-conjugating enzyme]-L-cysteine + N(6)-ubiquitinyl-[acceptor protein]-L-lysine.</text>
        <dbReference type="EC" id="2.3.2.27"/>
    </reaction>
</comment>
<keyword evidence="6" id="KW-0479">Metal-binding</keyword>
<reference evidence="13 14" key="1">
    <citation type="submission" date="2023-12" db="EMBL/GenBank/DDBJ databases">
        <title>A high-quality genome assembly for Dillenia turbinata (Dilleniales).</title>
        <authorList>
            <person name="Chanderbali A."/>
        </authorList>
    </citation>
    <scope>NUCLEOTIDE SEQUENCE [LARGE SCALE GENOMIC DNA]</scope>
    <source>
        <strain evidence="13">LSX21</strain>
        <tissue evidence="13">Leaf</tissue>
    </source>
</reference>
<evidence type="ECO:0000256" key="5">
    <source>
        <dbReference type="ARBA" id="ARBA00022692"/>
    </source>
</evidence>
<evidence type="ECO:0000256" key="10">
    <source>
        <dbReference type="ARBA" id="ARBA00024209"/>
    </source>
</evidence>
<protein>
    <recommendedName>
        <fullName evidence="3">RING-type E3 ubiquitin transferase</fullName>
        <ecNumber evidence="3">2.3.2.27</ecNumber>
    </recommendedName>
</protein>